<proteinExistence type="predicted"/>
<gene>
    <name evidence="1" type="ORF">OWV82_012536</name>
</gene>
<keyword evidence="2" id="KW-1185">Reference proteome</keyword>
<evidence type="ECO:0000313" key="1">
    <source>
        <dbReference type="EMBL" id="KAJ4713981.1"/>
    </source>
</evidence>
<comment type="caution">
    <text evidence="1">The sequence shown here is derived from an EMBL/GenBank/DDBJ whole genome shotgun (WGS) entry which is preliminary data.</text>
</comment>
<reference evidence="1 2" key="1">
    <citation type="journal article" date="2023" name="Science">
        <title>Complex scaffold remodeling in plant triterpene biosynthesis.</title>
        <authorList>
            <person name="De La Pena R."/>
            <person name="Hodgson H."/>
            <person name="Liu J.C."/>
            <person name="Stephenson M.J."/>
            <person name="Martin A.C."/>
            <person name="Owen C."/>
            <person name="Harkess A."/>
            <person name="Leebens-Mack J."/>
            <person name="Jimenez L.E."/>
            <person name="Osbourn A."/>
            <person name="Sattely E.S."/>
        </authorList>
    </citation>
    <scope>NUCLEOTIDE SEQUENCE [LARGE SCALE GENOMIC DNA]</scope>
    <source>
        <strain evidence="2">cv. JPN11</strain>
        <tissue evidence="1">Leaf</tissue>
    </source>
</reference>
<protein>
    <submittedName>
        <fullName evidence="1">F-box protein</fullName>
    </submittedName>
</protein>
<name>A0ACC1XRC5_MELAZ</name>
<sequence>MAIENEDSLEDMIIEILTKLPVKSLLRLRWVCKSWFNLIKDPIFINKHLKNDNNTRLIVIYAKEVEKGSDTEEERADGSKPVEPRDFLALYPDETLENLSLRELESQQPAIGLIWGPYSGIMIIIGVTNLVTLWNIATQESRTLPKLGIISQYYIRLFTTEAGFGLDLATNDYKLVLIMKLLDERQMLLYEFHHVAVYTLGTNSWRVFECSKSFLNDISSNNDSVYWGGAFYWLLEMKNDSHPGIISFNLGDEEFQEIQGPPIPVAAEVTLDVYNDSLNILLLDINSHCFEAWVFKNGNWIKKFTVGPFIGFYKPLQFWKKGSFFVELNTRQLLLYEPSTGEMKDFELECLWFSTHIYKESLITIKGGDSLMDE</sequence>
<organism evidence="1 2">
    <name type="scientific">Melia azedarach</name>
    <name type="common">Chinaberry tree</name>
    <dbReference type="NCBI Taxonomy" id="155640"/>
    <lineage>
        <taxon>Eukaryota</taxon>
        <taxon>Viridiplantae</taxon>
        <taxon>Streptophyta</taxon>
        <taxon>Embryophyta</taxon>
        <taxon>Tracheophyta</taxon>
        <taxon>Spermatophyta</taxon>
        <taxon>Magnoliopsida</taxon>
        <taxon>eudicotyledons</taxon>
        <taxon>Gunneridae</taxon>
        <taxon>Pentapetalae</taxon>
        <taxon>rosids</taxon>
        <taxon>malvids</taxon>
        <taxon>Sapindales</taxon>
        <taxon>Meliaceae</taxon>
        <taxon>Melia</taxon>
    </lineage>
</organism>
<dbReference type="EMBL" id="CM051400">
    <property type="protein sequence ID" value="KAJ4713981.1"/>
    <property type="molecule type" value="Genomic_DNA"/>
</dbReference>
<accession>A0ACC1XRC5</accession>
<dbReference type="Proteomes" id="UP001164539">
    <property type="component" value="Chromosome 7"/>
</dbReference>
<evidence type="ECO:0000313" key="2">
    <source>
        <dbReference type="Proteomes" id="UP001164539"/>
    </source>
</evidence>